<dbReference type="SFLD" id="SFLDG01088">
    <property type="entry name" value="antiviral_proteins"/>
    <property type="match status" value="1"/>
</dbReference>
<dbReference type="Proteomes" id="UP001279681">
    <property type="component" value="Unassembled WGS sequence"/>
</dbReference>
<dbReference type="InterPro" id="IPR058240">
    <property type="entry name" value="rSAM_sf"/>
</dbReference>
<dbReference type="SFLD" id="SFLDS00029">
    <property type="entry name" value="Radical_SAM"/>
    <property type="match status" value="1"/>
</dbReference>
<reference evidence="11" key="1">
    <citation type="submission" date="2023-07" db="EMBL/GenBank/DDBJ databases">
        <authorList>
            <person name="Colorado M.A."/>
            <person name="Villamil L.M."/>
            <person name="Melo J.F."/>
            <person name="Rodriguez J.A."/>
            <person name="Ruiz R.Y."/>
        </authorList>
    </citation>
    <scope>NUCLEOTIDE SEQUENCE [LARGE SCALE GENOMIC DNA]</scope>
    <source>
        <strain evidence="11">C33</strain>
    </source>
</reference>
<evidence type="ECO:0000256" key="5">
    <source>
        <dbReference type="ARBA" id="ARBA00023004"/>
    </source>
</evidence>
<keyword evidence="6" id="KW-0411">Iron-sulfur</keyword>
<proteinExistence type="predicted"/>
<dbReference type="CDD" id="cd01335">
    <property type="entry name" value="Radical_SAM"/>
    <property type="match status" value="1"/>
</dbReference>
<dbReference type="PANTHER" id="PTHR21339">
    <property type="entry name" value="RADICAL S-ADENOSYL METHIONINE DOMAIN-CONTAINING PROTEIN 2"/>
    <property type="match status" value="1"/>
</dbReference>
<evidence type="ECO:0000313" key="10">
    <source>
        <dbReference type="EMBL" id="MDX8337230.1"/>
    </source>
</evidence>
<dbReference type="PANTHER" id="PTHR21339:SF0">
    <property type="entry name" value="S-ADENOSYLMETHIONINE-DEPENDENT NUCLEOTIDE DEHYDRATASE RSAD2"/>
    <property type="match status" value="1"/>
</dbReference>
<keyword evidence="11" id="KW-1185">Reference proteome</keyword>
<evidence type="ECO:0000256" key="1">
    <source>
        <dbReference type="ARBA" id="ARBA00001966"/>
    </source>
</evidence>
<gene>
    <name evidence="10" type="ORF">RFV38_12125</name>
</gene>
<dbReference type="InterPro" id="IPR013785">
    <property type="entry name" value="Aldolase_TIM"/>
</dbReference>
<evidence type="ECO:0000259" key="9">
    <source>
        <dbReference type="PROSITE" id="PS51918"/>
    </source>
</evidence>
<sequence>MEKLAINYHLTRNCNMGCKYCFATFEEATKTNLSLVEKKLIIKKSSKYFDKMTFVGGEPLLDKDLVELIKYSKELGMTTMLVSNGSMITDNFLESLKDHLDWVSLSIDSLIEENNNFIGRKCNCFKANRESYLKLIENIKKYNYRFKINTVVSRANISENIGSFINEAMPERWKIFQVLKIEDVNEKEFEKFKVENSEFQNFIKKNITSELSNIAVAEDNDLMECSYYMINPEGKMFDNYNGKMSFSDSLLNVDVLDALDQLNISKDKFYARGGLYNWKKEF</sequence>
<dbReference type="SUPFAM" id="SSF102114">
    <property type="entry name" value="Radical SAM enzymes"/>
    <property type="match status" value="1"/>
</dbReference>
<comment type="cofactor">
    <cofactor evidence="1">
        <name>[4Fe-4S] cluster</name>
        <dbReference type="ChEBI" id="CHEBI:49883"/>
    </cofactor>
</comment>
<dbReference type="PROSITE" id="PS51918">
    <property type="entry name" value="RADICAL_SAM"/>
    <property type="match status" value="1"/>
</dbReference>
<dbReference type="SFLD" id="SFLDG01067">
    <property type="entry name" value="SPASM/twitch_domain_containing"/>
    <property type="match status" value="1"/>
</dbReference>
<keyword evidence="7" id="KW-0051">Antiviral defense</keyword>
<evidence type="ECO:0000256" key="6">
    <source>
        <dbReference type="ARBA" id="ARBA00023014"/>
    </source>
</evidence>
<keyword evidence="4" id="KW-0479">Metal-binding</keyword>
<name>A0ABU4WCF2_9FUSO</name>
<accession>A0ABU4WCF2</accession>
<evidence type="ECO:0000256" key="7">
    <source>
        <dbReference type="ARBA" id="ARBA00023118"/>
    </source>
</evidence>
<keyword evidence="5" id="KW-0408">Iron</keyword>
<protein>
    <recommendedName>
        <fullName evidence="8">S-adenosylmethionine-dependent nucleotide dehydratase</fullName>
    </recommendedName>
</protein>
<dbReference type="Gene3D" id="3.20.20.70">
    <property type="entry name" value="Aldolase class I"/>
    <property type="match status" value="1"/>
</dbReference>
<dbReference type="InterPro" id="IPR006638">
    <property type="entry name" value="Elp3/MiaA/NifB-like_rSAM"/>
</dbReference>
<feature type="domain" description="Radical SAM core" evidence="9">
    <location>
        <begin position="1"/>
        <end position="210"/>
    </location>
</feature>
<dbReference type="NCBIfam" id="NF038283">
    <property type="entry name" value="viperin_w_prok"/>
    <property type="match status" value="1"/>
</dbReference>
<evidence type="ECO:0000256" key="4">
    <source>
        <dbReference type="ARBA" id="ARBA00022723"/>
    </source>
</evidence>
<evidence type="ECO:0000313" key="11">
    <source>
        <dbReference type="Proteomes" id="UP001279681"/>
    </source>
</evidence>
<dbReference type="RefSeq" id="WP_320314583.1">
    <property type="nucleotide sequence ID" value="NZ_JAVIKH010000025.1"/>
</dbReference>
<keyword evidence="3" id="KW-0949">S-adenosyl-L-methionine</keyword>
<evidence type="ECO:0000256" key="3">
    <source>
        <dbReference type="ARBA" id="ARBA00022691"/>
    </source>
</evidence>
<evidence type="ECO:0000256" key="8">
    <source>
        <dbReference type="ARBA" id="ARBA00039667"/>
    </source>
</evidence>
<keyword evidence="2" id="KW-0004">4Fe-4S</keyword>
<dbReference type="InterPro" id="IPR007197">
    <property type="entry name" value="rSAM"/>
</dbReference>
<organism evidence="10 11">
    <name type="scientific">Candidatus Cetobacterium colombiensis</name>
    <dbReference type="NCBI Taxonomy" id="3073100"/>
    <lineage>
        <taxon>Bacteria</taxon>
        <taxon>Fusobacteriati</taxon>
        <taxon>Fusobacteriota</taxon>
        <taxon>Fusobacteriia</taxon>
        <taxon>Fusobacteriales</taxon>
        <taxon>Fusobacteriaceae</taxon>
        <taxon>Cetobacterium</taxon>
    </lineage>
</organism>
<dbReference type="Pfam" id="PF04055">
    <property type="entry name" value="Radical_SAM"/>
    <property type="match status" value="1"/>
</dbReference>
<evidence type="ECO:0000256" key="2">
    <source>
        <dbReference type="ARBA" id="ARBA00022485"/>
    </source>
</evidence>
<dbReference type="EMBL" id="JAVIKH010000025">
    <property type="protein sequence ID" value="MDX8337230.1"/>
    <property type="molecule type" value="Genomic_DNA"/>
</dbReference>
<comment type="caution">
    <text evidence="10">The sequence shown here is derived from an EMBL/GenBank/DDBJ whole genome shotgun (WGS) entry which is preliminary data.</text>
</comment>
<dbReference type="InterPro" id="IPR051196">
    <property type="entry name" value="RSAD2/Viperin_antiviral"/>
</dbReference>
<dbReference type="SMART" id="SM00729">
    <property type="entry name" value="Elp3"/>
    <property type="match status" value="1"/>
</dbReference>